<keyword evidence="8 16" id="KW-0812">Transmembrane</keyword>
<evidence type="ECO:0000256" key="13">
    <source>
        <dbReference type="ARBA" id="ARBA00023264"/>
    </source>
</evidence>
<protein>
    <recommendedName>
        <fullName evidence="5">CDP-diacylglycerol--serine O-phosphatidyltransferase</fullName>
        <ecNumber evidence="4">2.7.8.8</ecNumber>
    </recommendedName>
    <alternativeName>
        <fullName evidence="14">Phosphatidylserine synthase</fullName>
    </alternativeName>
</protein>
<evidence type="ECO:0000256" key="9">
    <source>
        <dbReference type="ARBA" id="ARBA00022989"/>
    </source>
</evidence>
<gene>
    <name evidence="17" type="primary">pssA</name>
    <name evidence="17" type="ORF">QWY31_04270</name>
</gene>
<feature type="transmembrane region" description="Helical" evidence="16">
    <location>
        <begin position="94"/>
        <end position="111"/>
    </location>
</feature>
<evidence type="ECO:0000256" key="3">
    <source>
        <dbReference type="ARBA" id="ARBA00010441"/>
    </source>
</evidence>
<dbReference type="PROSITE" id="PS51257">
    <property type="entry name" value="PROKAR_LIPOPROTEIN"/>
    <property type="match status" value="1"/>
</dbReference>
<name>A0ABT8F321_9BACT</name>
<dbReference type="EMBL" id="JAUHJS010000002">
    <property type="protein sequence ID" value="MDN4164703.1"/>
    <property type="molecule type" value="Genomic_DNA"/>
</dbReference>
<keyword evidence="7 15" id="KW-0808">Transferase</keyword>
<keyword evidence="10" id="KW-0443">Lipid metabolism</keyword>
<evidence type="ECO:0000256" key="1">
    <source>
        <dbReference type="ARBA" id="ARBA00000287"/>
    </source>
</evidence>
<dbReference type="EC" id="2.7.8.8" evidence="4"/>
<evidence type="ECO:0000256" key="14">
    <source>
        <dbReference type="ARBA" id="ARBA00032361"/>
    </source>
</evidence>
<keyword evidence="18" id="KW-1185">Reference proteome</keyword>
<keyword evidence="11 16" id="KW-0472">Membrane</keyword>
<keyword evidence="12" id="KW-0594">Phospholipid biosynthesis</keyword>
<comment type="catalytic activity">
    <reaction evidence="1">
        <text>a CDP-1,2-diacyl-sn-glycerol + L-serine = a 1,2-diacyl-sn-glycero-3-phospho-L-serine + CMP + H(+)</text>
        <dbReference type="Rhea" id="RHEA:16913"/>
        <dbReference type="ChEBI" id="CHEBI:15378"/>
        <dbReference type="ChEBI" id="CHEBI:33384"/>
        <dbReference type="ChEBI" id="CHEBI:57262"/>
        <dbReference type="ChEBI" id="CHEBI:58332"/>
        <dbReference type="ChEBI" id="CHEBI:60377"/>
        <dbReference type="EC" id="2.7.8.8"/>
    </reaction>
</comment>
<dbReference type="Pfam" id="PF01066">
    <property type="entry name" value="CDP-OH_P_transf"/>
    <property type="match status" value="1"/>
</dbReference>
<dbReference type="GO" id="GO:0003882">
    <property type="term" value="F:CDP-diacylglycerol-serine O-phosphatidyltransferase activity"/>
    <property type="evidence" value="ECO:0007669"/>
    <property type="project" value="UniProtKB-EC"/>
</dbReference>
<reference evidence="17" key="1">
    <citation type="submission" date="2023-06" db="EMBL/GenBank/DDBJ databases">
        <title>Cytophagales bacterium Strain LB-30, isolated from soil.</title>
        <authorList>
            <person name="Liu B."/>
        </authorList>
    </citation>
    <scope>NUCLEOTIDE SEQUENCE</scope>
    <source>
        <strain evidence="17">LB-30</strain>
    </source>
</reference>
<comment type="subcellular location">
    <subcellularLocation>
        <location evidence="2">Endomembrane system</location>
        <topology evidence="2">Multi-pass membrane protein</topology>
    </subcellularLocation>
</comment>
<evidence type="ECO:0000256" key="4">
    <source>
        <dbReference type="ARBA" id="ARBA00013174"/>
    </source>
</evidence>
<feature type="transmembrane region" description="Helical" evidence="16">
    <location>
        <begin position="33"/>
        <end position="55"/>
    </location>
</feature>
<feature type="transmembrane region" description="Helical" evidence="16">
    <location>
        <begin position="149"/>
        <end position="170"/>
    </location>
</feature>
<dbReference type="InterPro" id="IPR004533">
    <property type="entry name" value="CDP-diaglyc--ser_O-PTrfase"/>
</dbReference>
<dbReference type="InterPro" id="IPR048254">
    <property type="entry name" value="CDP_ALCOHOL_P_TRANSF_CS"/>
</dbReference>
<keyword evidence="9 16" id="KW-1133">Transmembrane helix</keyword>
<dbReference type="InterPro" id="IPR043130">
    <property type="entry name" value="CDP-OH_PTrfase_TM_dom"/>
</dbReference>
<feature type="transmembrane region" description="Helical" evidence="16">
    <location>
        <begin position="67"/>
        <end position="88"/>
    </location>
</feature>
<comment type="caution">
    <text evidence="17">The sequence shown here is derived from an EMBL/GenBank/DDBJ whole genome shotgun (WGS) entry which is preliminary data.</text>
</comment>
<accession>A0ABT8F321</accession>
<dbReference type="InterPro" id="IPR050324">
    <property type="entry name" value="CDP-alcohol_PTase-I"/>
</dbReference>
<feature type="transmembrane region" description="Helical" evidence="16">
    <location>
        <begin position="210"/>
        <end position="227"/>
    </location>
</feature>
<sequence length="231" mass="25384">MAIKKHIPNSLTACNLFCGCVGIWAVFQGRMDWAAYAVWIAAVFDFLDGFAARLLKVQSAIGKELDSLADMVTFGALPAFIMFSLLQAQLTHPYLPFLGFSIAVFSAFRLAKFNIDTRQSDQFIGVPTPANALLISGLAISLLDPQSVYQVLNTGSILLIITLLMSYLLVAELPLLALKFKSFAWAGNQSRYILVVLSIAELAIWQVQGIPLLIVTYIVLSVGVYLFQRKS</sequence>
<evidence type="ECO:0000256" key="10">
    <source>
        <dbReference type="ARBA" id="ARBA00023098"/>
    </source>
</evidence>
<feature type="transmembrane region" description="Helical" evidence="16">
    <location>
        <begin position="7"/>
        <end position="27"/>
    </location>
</feature>
<evidence type="ECO:0000256" key="8">
    <source>
        <dbReference type="ARBA" id="ARBA00022692"/>
    </source>
</evidence>
<evidence type="ECO:0000313" key="18">
    <source>
        <dbReference type="Proteomes" id="UP001168552"/>
    </source>
</evidence>
<keyword evidence="6" id="KW-0444">Lipid biosynthesis</keyword>
<comment type="similarity">
    <text evidence="3 15">Belongs to the CDP-alcohol phosphatidyltransferase class-I family.</text>
</comment>
<dbReference type="PANTHER" id="PTHR14269">
    <property type="entry name" value="CDP-DIACYLGLYCEROL--GLYCEROL-3-PHOSPHATE 3-PHOSPHATIDYLTRANSFERASE-RELATED"/>
    <property type="match status" value="1"/>
</dbReference>
<evidence type="ECO:0000256" key="12">
    <source>
        <dbReference type="ARBA" id="ARBA00023209"/>
    </source>
</evidence>
<dbReference type="NCBIfam" id="TIGR00473">
    <property type="entry name" value="pssA"/>
    <property type="match status" value="1"/>
</dbReference>
<evidence type="ECO:0000256" key="5">
    <source>
        <dbReference type="ARBA" id="ARBA00017171"/>
    </source>
</evidence>
<organism evidence="17 18">
    <name type="scientific">Shiella aurantiaca</name>
    <dbReference type="NCBI Taxonomy" id="3058365"/>
    <lineage>
        <taxon>Bacteria</taxon>
        <taxon>Pseudomonadati</taxon>
        <taxon>Bacteroidota</taxon>
        <taxon>Cytophagia</taxon>
        <taxon>Cytophagales</taxon>
        <taxon>Shiellaceae</taxon>
        <taxon>Shiella</taxon>
    </lineage>
</organism>
<dbReference type="PROSITE" id="PS00379">
    <property type="entry name" value="CDP_ALCOHOL_P_TRANSF"/>
    <property type="match status" value="1"/>
</dbReference>
<keyword evidence="13" id="KW-1208">Phospholipid metabolism</keyword>
<evidence type="ECO:0000256" key="2">
    <source>
        <dbReference type="ARBA" id="ARBA00004127"/>
    </source>
</evidence>
<proteinExistence type="inferred from homology"/>
<dbReference type="Proteomes" id="UP001168552">
    <property type="component" value="Unassembled WGS sequence"/>
</dbReference>
<evidence type="ECO:0000256" key="7">
    <source>
        <dbReference type="ARBA" id="ARBA00022679"/>
    </source>
</evidence>
<evidence type="ECO:0000313" key="17">
    <source>
        <dbReference type="EMBL" id="MDN4164703.1"/>
    </source>
</evidence>
<evidence type="ECO:0000256" key="16">
    <source>
        <dbReference type="SAM" id="Phobius"/>
    </source>
</evidence>
<dbReference type="PANTHER" id="PTHR14269:SF61">
    <property type="entry name" value="CDP-DIACYLGLYCEROL--SERINE O-PHOSPHATIDYLTRANSFERASE"/>
    <property type="match status" value="1"/>
</dbReference>
<evidence type="ECO:0000256" key="15">
    <source>
        <dbReference type="RuleBase" id="RU003750"/>
    </source>
</evidence>
<dbReference type="Gene3D" id="1.20.120.1760">
    <property type="match status" value="1"/>
</dbReference>
<evidence type="ECO:0000256" key="11">
    <source>
        <dbReference type="ARBA" id="ARBA00023136"/>
    </source>
</evidence>
<dbReference type="InterPro" id="IPR000462">
    <property type="entry name" value="CDP-OH_P_trans"/>
</dbReference>
<evidence type="ECO:0000256" key="6">
    <source>
        <dbReference type="ARBA" id="ARBA00022516"/>
    </source>
</evidence>